<feature type="domain" description="Copper amine oxidase catalytic" evidence="10">
    <location>
        <begin position="291"/>
        <end position="699"/>
    </location>
</feature>
<dbReference type="Gene3D" id="2.70.98.20">
    <property type="entry name" value="Copper amine oxidase, catalytic domain"/>
    <property type="match status" value="1"/>
</dbReference>
<keyword evidence="4 8" id="KW-0560">Oxidoreductase</keyword>
<evidence type="ECO:0000259" key="11">
    <source>
        <dbReference type="Pfam" id="PF02727"/>
    </source>
</evidence>
<dbReference type="InterPro" id="IPR015800">
    <property type="entry name" value="Cu_amine_oxidase_N2"/>
</dbReference>
<evidence type="ECO:0000259" key="12">
    <source>
        <dbReference type="Pfam" id="PF02728"/>
    </source>
</evidence>
<feature type="domain" description="Copper amine oxidase N2-terminal" evidence="11">
    <location>
        <begin position="42"/>
        <end position="125"/>
    </location>
</feature>
<dbReference type="InterPro" id="IPR016182">
    <property type="entry name" value="Cu_amine_oxidase_N-reg"/>
</dbReference>
<keyword evidence="5 8" id="KW-0186">Copper</keyword>
<dbReference type="GO" id="GO:0046677">
    <property type="term" value="P:response to antibiotic"/>
    <property type="evidence" value="ECO:0007669"/>
    <property type="project" value="TreeGrafter"/>
</dbReference>
<dbReference type="AlphaFoldDB" id="A0AAV3ADP9"/>
<dbReference type="InterPro" id="IPR049947">
    <property type="entry name" value="Cu_Am_Ox_Cu-bd"/>
</dbReference>
<evidence type="ECO:0000313" key="13">
    <source>
        <dbReference type="EMBL" id="DBA25384.1"/>
    </source>
</evidence>
<dbReference type="GO" id="GO:0052597">
    <property type="term" value="F:diamine oxidase activity"/>
    <property type="evidence" value="ECO:0007669"/>
    <property type="project" value="TreeGrafter"/>
</dbReference>
<dbReference type="SUPFAM" id="SSF49998">
    <property type="entry name" value="Amine oxidase catalytic domain"/>
    <property type="match status" value="1"/>
</dbReference>
<accession>A0AAV3ADP9</accession>
<evidence type="ECO:0000259" key="10">
    <source>
        <dbReference type="Pfam" id="PF01179"/>
    </source>
</evidence>
<dbReference type="Gene3D" id="3.10.450.40">
    <property type="match status" value="2"/>
</dbReference>
<comment type="cofactor">
    <cofactor evidence="8">
        <name>Cu cation</name>
        <dbReference type="ChEBI" id="CHEBI:23378"/>
    </cofactor>
    <text evidence="8">Contains 1 topaquinone per subunit.</text>
</comment>
<dbReference type="Proteomes" id="UP001181693">
    <property type="component" value="Unassembled WGS sequence"/>
</dbReference>
<evidence type="ECO:0000256" key="5">
    <source>
        <dbReference type="ARBA" id="ARBA00023008"/>
    </source>
</evidence>
<dbReference type="GO" id="GO:0005507">
    <property type="term" value="F:copper ion binding"/>
    <property type="evidence" value="ECO:0007669"/>
    <property type="project" value="InterPro"/>
</dbReference>
<dbReference type="EMBL" id="DYDO01000005">
    <property type="protein sequence ID" value="DBA25384.1"/>
    <property type="molecule type" value="Genomic_DNA"/>
</dbReference>
<feature type="active site" description="Schiff-base intermediate with substrate; via topaquinone" evidence="6">
    <location>
        <position position="452"/>
    </location>
</feature>
<evidence type="ECO:0000256" key="2">
    <source>
        <dbReference type="ARBA" id="ARBA00022723"/>
    </source>
</evidence>
<keyword evidence="9" id="KW-0732">Signal</keyword>
<name>A0AAV3ADP9_PYXAD</name>
<feature type="domain" description="Copper amine oxidase N3-terminal" evidence="12">
    <location>
        <begin position="142"/>
        <end position="241"/>
    </location>
</feature>
<dbReference type="PANTHER" id="PTHR10638">
    <property type="entry name" value="COPPER AMINE OXIDASE"/>
    <property type="match status" value="1"/>
</dbReference>
<evidence type="ECO:0000256" key="7">
    <source>
        <dbReference type="PIRSR" id="PIRSR600269-51"/>
    </source>
</evidence>
<gene>
    <name evidence="13" type="ORF">GDO54_012918</name>
</gene>
<dbReference type="Pfam" id="PF01179">
    <property type="entry name" value="Cu_amine_oxid"/>
    <property type="match status" value="1"/>
</dbReference>
<evidence type="ECO:0000256" key="1">
    <source>
        <dbReference type="ARBA" id="ARBA00007983"/>
    </source>
</evidence>
<dbReference type="PROSITE" id="PS01164">
    <property type="entry name" value="COPPER_AMINE_OXID_1"/>
    <property type="match status" value="1"/>
</dbReference>
<feature type="modified residue" description="2',4',5'-topaquinone" evidence="7">
    <location>
        <position position="452"/>
    </location>
</feature>
<dbReference type="InterPro" id="IPR015798">
    <property type="entry name" value="Cu_amine_oxidase_C"/>
</dbReference>
<dbReference type="Pfam" id="PF02727">
    <property type="entry name" value="Cu_amine_oxidN2"/>
    <property type="match status" value="1"/>
</dbReference>
<dbReference type="GO" id="GO:0005886">
    <property type="term" value="C:plasma membrane"/>
    <property type="evidence" value="ECO:0007669"/>
    <property type="project" value="TreeGrafter"/>
</dbReference>
<evidence type="ECO:0000256" key="8">
    <source>
        <dbReference type="RuleBase" id="RU000672"/>
    </source>
</evidence>
<evidence type="ECO:0000256" key="4">
    <source>
        <dbReference type="ARBA" id="ARBA00023002"/>
    </source>
</evidence>
<feature type="active site" description="Proton acceptor" evidence="6">
    <location>
        <position position="364"/>
    </location>
</feature>
<reference evidence="13" key="1">
    <citation type="thesis" date="2020" institute="ProQuest LLC" country="789 East Eisenhower Parkway, Ann Arbor, MI, USA">
        <title>Comparative Genomics and Chromosome Evolution.</title>
        <authorList>
            <person name="Mudd A.B."/>
        </authorList>
    </citation>
    <scope>NUCLEOTIDE SEQUENCE</scope>
    <source>
        <strain evidence="13">1538</strain>
        <tissue evidence="13">Blood</tissue>
    </source>
</reference>
<dbReference type="FunFam" id="2.70.98.20:FF:000002">
    <property type="entry name" value="Amine oxidase"/>
    <property type="match status" value="1"/>
</dbReference>
<proteinExistence type="inferred from homology"/>
<dbReference type="PANTHER" id="PTHR10638:SF3">
    <property type="entry name" value="AMILORIDE-SENSITIVE AMINE OXIDASE [COPPER-CONTAINING]"/>
    <property type="match status" value="1"/>
</dbReference>
<dbReference type="SUPFAM" id="SSF54416">
    <property type="entry name" value="Amine oxidase N-terminal region"/>
    <property type="match status" value="2"/>
</dbReference>
<comment type="similarity">
    <text evidence="1 8">Belongs to the copper/topaquinone oxidase family.</text>
</comment>
<keyword evidence="14" id="KW-1185">Reference proteome</keyword>
<feature type="signal peptide" evidence="9">
    <location>
        <begin position="1"/>
        <end position="22"/>
    </location>
</feature>
<keyword evidence="3 6" id="KW-0801">TPQ</keyword>
<keyword evidence="2 8" id="KW-0479">Metal-binding</keyword>
<sequence>MRCTYLVHMVTILCITTVISYGKSSSKGRHMASVFSDLTPDEMKSIKSFLMDQQQLKLVPSQNTFGNNTIFMMELNLPRKSRVLNFLDNDGPKPQREAKVVIFFGDQPNPNVTELLVGPLPHPYYYRPITPKGNKVIRFESRPVTAMEYENLQKKLAEVTKEFNHIIMELTGFSFHNCSKRCLAFTDIAPRGLKSGERRSWIILQRFVDGFFLHPIGFEILLNHRSLDPKQWRVEKIWYNGQYFDSVKEFIEKYENNQVQKMPITDFNDQDPYSTFIPRGEFKTKTNVHGPKICEPQGKRYKVLGNYVEYTGWSFAFRVRPSAGLQIFDIQYNNERIAYEVSIQEAIAFYSGVTPAAMQTKYIDSGWAMGTEHYELAKGIDCPEVATYLDLYNFYDSDEPVRYKNALCIFELPTGIPLRRHFDSTQDGGYNFYAGVENHVLVVRTTSTVYNYDYIWDFLFYQNGVIEVKVSATGYIHATFFTPDGLHYGSKVYSHVLGNLHTHLINYKVDLDIAGTENSFQSIDLKYENISNPWSPGHFIVQSRMDSHLRVSERDAAFKFGSPLPRYLMFMNPNKNNKWGHYRSYRIQYNSHAHSVLPRGWEAEKGISWSRYSLAVTRHRDSELSSNSMYIQCDPWDPTINFENFIRNNEDIVNKDLVAWVTVGFLHIPHSEDIPNTSTPGNAVGFFLRPFNFFDEDPSVASRSTVIVKPADETFSRVTIERWTPDVVGQCVSDKPFRYNGTYFSD</sequence>
<evidence type="ECO:0000256" key="3">
    <source>
        <dbReference type="ARBA" id="ARBA00022772"/>
    </source>
</evidence>
<dbReference type="InterPro" id="IPR000269">
    <property type="entry name" value="Cu_amine_oxidase"/>
</dbReference>
<evidence type="ECO:0000256" key="9">
    <source>
        <dbReference type="SAM" id="SignalP"/>
    </source>
</evidence>
<dbReference type="InterPro" id="IPR015802">
    <property type="entry name" value="Cu_amine_oxidase_N3"/>
</dbReference>
<dbReference type="PRINTS" id="PR00766">
    <property type="entry name" value="CUDAOXIDASE"/>
</dbReference>
<feature type="chain" id="PRO_5043472438" description="Amine oxidase" evidence="9">
    <location>
        <begin position="23"/>
        <end position="746"/>
    </location>
</feature>
<comment type="PTM">
    <text evidence="7 8">Topaquinone (TPQ) is generated by copper-dependent autoxidation of a specific tyrosyl residue.</text>
</comment>
<dbReference type="GO" id="GO:0048038">
    <property type="term" value="F:quinone binding"/>
    <property type="evidence" value="ECO:0007669"/>
    <property type="project" value="InterPro"/>
</dbReference>
<dbReference type="EC" id="1.4.3.-" evidence="8"/>
<evidence type="ECO:0000313" key="14">
    <source>
        <dbReference type="Proteomes" id="UP001181693"/>
    </source>
</evidence>
<comment type="caution">
    <text evidence="13">The sequence shown here is derived from an EMBL/GenBank/DDBJ whole genome shotgun (WGS) entry which is preliminary data.</text>
</comment>
<dbReference type="FunFam" id="3.10.450.40:FF:000007">
    <property type="entry name" value="Amine oxidase"/>
    <property type="match status" value="1"/>
</dbReference>
<dbReference type="FunFam" id="3.10.450.40:FF:000022">
    <property type="entry name" value="Amine oxidase"/>
    <property type="match status" value="1"/>
</dbReference>
<evidence type="ECO:0000256" key="6">
    <source>
        <dbReference type="PIRSR" id="PIRSR600269-50"/>
    </source>
</evidence>
<organism evidence="13 14">
    <name type="scientific">Pyxicephalus adspersus</name>
    <name type="common">African bullfrog</name>
    <dbReference type="NCBI Taxonomy" id="30357"/>
    <lineage>
        <taxon>Eukaryota</taxon>
        <taxon>Metazoa</taxon>
        <taxon>Chordata</taxon>
        <taxon>Craniata</taxon>
        <taxon>Vertebrata</taxon>
        <taxon>Euteleostomi</taxon>
        <taxon>Amphibia</taxon>
        <taxon>Batrachia</taxon>
        <taxon>Anura</taxon>
        <taxon>Neobatrachia</taxon>
        <taxon>Ranoidea</taxon>
        <taxon>Pyxicephalidae</taxon>
        <taxon>Pyxicephalinae</taxon>
        <taxon>Pyxicephalus</taxon>
    </lineage>
</organism>
<dbReference type="GO" id="GO:0008131">
    <property type="term" value="F:primary methylamine oxidase activity"/>
    <property type="evidence" value="ECO:0007669"/>
    <property type="project" value="InterPro"/>
</dbReference>
<dbReference type="InterPro" id="IPR049948">
    <property type="entry name" value="Cu_Am_ox_TPQ-bd"/>
</dbReference>
<protein>
    <recommendedName>
        <fullName evidence="8">Amine oxidase</fullName>
        <ecNumber evidence="8">1.4.3.-</ecNumber>
    </recommendedName>
</protein>
<dbReference type="InterPro" id="IPR036460">
    <property type="entry name" value="Cu_amine_oxidase_C_sf"/>
</dbReference>
<dbReference type="PROSITE" id="PS01165">
    <property type="entry name" value="COPPER_AMINE_OXID_2"/>
    <property type="match status" value="1"/>
</dbReference>
<dbReference type="GO" id="GO:0009308">
    <property type="term" value="P:amine metabolic process"/>
    <property type="evidence" value="ECO:0007669"/>
    <property type="project" value="UniProtKB-UniRule"/>
</dbReference>
<dbReference type="Pfam" id="PF02728">
    <property type="entry name" value="Cu_amine_oxidN3"/>
    <property type="match status" value="1"/>
</dbReference>